<dbReference type="EMBL" id="BDDD01001552">
    <property type="protein sequence ID" value="GAV76987.1"/>
    <property type="molecule type" value="Genomic_DNA"/>
</dbReference>
<dbReference type="Pfam" id="PF04782">
    <property type="entry name" value="DUF632"/>
    <property type="match status" value="1"/>
</dbReference>
<dbReference type="InterPro" id="IPR006868">
    <property type="entry name" value="DUF630"/>
</dbReference>
<evidence type="ECO:0000313" key="6">
    <source>
        <dbReference type="Proteomes" id="UP000187406"/>
    </source>
</evidence>
<reference evidence="6" key="1">
    <citation type="submission" date="2016-04" db="EMBL/GenBank/DDBJ databases">
        <title>Cephalotus genome sequencing.</title>
        <authorList>
            <person name="Fukushima K."/>
            <person name="Hasebe M."/>
            <person name="Fang X."/>
        </authorList>
    </citation>
    <scope>NUCLEOTIDE SEQUENCE [LARGE SCALE GENOMIC DNA]</scope>
    <source>
        <strain evidence="6">cv. St1</strain>
    </source>
</reference>
<dbReference type="Proteomes" id="UP000187406">
    <property type="component" value="Unassembled WGS sequence"/>
</dbReference>
<feature type="region of interest" description="Disordered" evidence="2">
    <location>
        <begin position="63"/>
        <end position="135"/>
    </location>
</feature>
<feature type="compositionally biased region" description="Pro residues" evidence="2">
    <location>
        <begin position="242"/>
        <end position="252"/>
    </location>
</feature>
<feature type="compositionally biased region" description="Polar residues" evidence="2">
    <location>
        <begin position="103"/>
        <end position="113"/>
    </location>
</feature>
<feature type="coiled-coil region" evidence="1">
    <location>
        <begin position="712"/>
        <end position="746"/>
    </location>
</feature>
<comment type="caution">
    <text evidence="5">The sequence shown here is derived from an EMBL/GenBank/DDBJ whole genome shotgun (WGS) entry which is preliminary data.</text>
</comment>
<organism evidence="5 6">
    <name type="scientific">Cephalotus follicularis</name>
    <name type="common">Albany pitcher plant</name>
    <dbReference type="NCBI Taxonomy" id="3775"/>
    <lineage>
        <taxon>Eukaryota</taxon>
        <taxon>Viridiplantae</taxon>
        <taxon>Streptophyta</taxon>
        <taxon>Embryophyta</taxon>
        <taxon>Tracheophyta</taxon>
        <taxon>Spermatophyta</taxon>
        <taxon>Magnoliopsida</taxon>
        <taxon>eudicotyledons</taxon>
        <taxon>Gunneridae</taxon>
        <taxon>Pentapetalae</taxon>
        <taxon>rosids</taxon>
        <taxon>fabids</taxon>
        <taxon>Oxalidales</taxon>
        <taxon>Cephalotaceae</taxon>
        <taxon>Cephalotus</taxon>
    </lineage>
</organism>
<name>A0A1Q3C9R4_CEPFO</name>
<dbReference type="AlphaFoldDB" id="A0A1Q3C9R4"/>
<evidence type="ECO:0000313" key="5">
    <source>
        <dbReference type="EMBL" id="GAV76987.1"/>
    </source>
</evidence>
<feature type="compositionally biased region" description="Low complexity" evidence="2">
    <location>
        <begin position="434"/>
        <end position="452"/>
    </location>
</feature>
<dbReference type="OrthoDB" id="658187at2759"/>
<keyword evidence="6" id="KW-1185">Reference proteome</keyword>
<sequence>MGCTNSKLDDLPAVALCRDRCSFLDEAIRHRFALAEAHLAYTHSLKQIGHSLHRFIDQGATTTTTARANPGGPTPVLNLPPHKKGDHHDDEDEMQAIKHHGHSNSGSHLQFISDSDDSGHSSPLHHYQHQNFDGDHNDETLGYGVGGGGYMHMNYMKNKAAIPSVVYEQRPVSPDTAYQTSTSSSSYYPYPNTMDYTPYPYPYQGYPPNPDYGGYAGVGGGSMSNFYGSSSSAQAVAAPTSSKPPPPPPSPPRASAWDFLNLFEGNDKYYLSYTPSRDSKELREEEGIPELEDEEYYNHHGRQQKQQQQEVVKEVDIGLKKQFNKSEEVDSKVNHIEVASSSSNSSMYRHSGGLAAENDGVEYDVHVVDKKVVGDNSGFKAGSRDASDVANEIEIQFVRASDSGNEIAALLEVGKLQYQRKNVSRMLHVVTPSLSVVSSQPSTSKSAEPSSSTDKAGLAHLDIVDEDLVTRTRNLSSTLHKLYLWEKKLYNEVKAEEKMRVIHDRKTRKLKSLDERGAEAHKVDVTRTLIRSLSTKIRIAIQVVDKISVTINKIRDEELWPQLNDLIQGLTRMWKSMLECHHNQCLAVKEAKGFGSIGSEGKLSDAHLEATLQLEHELLNWTLRFSSWIGAQKGYVRALNSWLLKCLLYEPEETPDGIVPFSPGRIGAPPVFVICNQWSQALDRISEKEVIDSMRIFSMSVLQLWEHDKLEMRQRMMANKDLERKVKNLDREDQKIQKEIQALDKKLVLFSGDGNSLSVPGHIIYQSDTSSISLQGSLQCIFEALERFTADSMKAYEELVQRSEEERAA</sequence>
<evidence type="ECO:0000256" key="1">
    <source>
        <dbReference type="SAM" id="Coils"/>
    </source>
</evidence>
<proteinExistence type="predicted"/>
<evidence type="ECO:0000259" key="3">
    <source>
        <dbReference type="Pfam" id="PF04782"/>
    </source>
</evidence>
<feature type="domain" description="DUF632" evidence="3">
    <location>
        <begin position="388"/>
        <end position="701"/>
    </location>
</feature>
<evidence type="ECO:0000256" key="2">
    <source>
        <dbReference type="SAM" id="MobiDB-lite"/>
    </source>
</evidence>
<dbReference type="Pfam" id="PF04783">
    <property type="entry name" value="DUF630"/>
    <property type="match status" value="1"/>
</dbReference>
<accession>A0A1Q3C9R4</accession>
<dbReference type="PANTHER" id="PTHR21450:SF41">
    <property type="entry name" value="RNA POLYMERASE SUBUNIT BETA, PUTATIVE (DUF630 AND DUF632)-RELATED"/>
    <property type="match status" value="1"/>
</dbReference>
<gene>
    <name evidence="5" type="ORF">CFOL_v3_20459</name>
</gene>
<dbReference type="FunCoup" id="A0A1Q3C9R4">
    <property type="interactions" value="1354"/>
</dbReference>
<feature type="region of interest" description="Disordered" evidence="2">
    <location>
        <begin position="235"/>
        <end position="255"/>
    </location>
</feature>
<dbReference type="InParanoid" id="A0A1Q3C9R4"/>
<keyword evidence="1" id="KW-0175">Coiled coil</keyword>
<evidence type="ECO:0000259" key="4">
    <source>
        <dbReference type="Pfam" id="PF04783"/>
    </source>
</evidence>
<dbReference type="STRING" id="3775.A0A1Q3C9R4"/>
<feature type="region of interest" description="Disordered" evidence="2">
    <location>
        <begin position="434"/>
        <end position="455"/>
    </location>
</feature>
<dbReference type="InterPro" id="IPR006867">
    <property type="entry name" value="DUF632"/>
</dbReference>
<dbReference type="PANTHER" id="PTHR21450">
    <property type="entry name" value="PROTEIN ALTERED PHOSPHATE STARVATION RESPONSE 1"/>
    <property type="match status" value="1"/>
</dbReference>
<protein>
    <submittedName>
        <fullName evidence="5">DUF632 domain-containing protein/DUF630 domain-containing protein</fullName>
    </submittedName>
</protein>
<feature type="domain" description="DUF630" evidence="4">
    <location>
        <begin position="1"/>
        <end position="58"/>
    </location>
</feature>